<dbReference type="STRING" id="157652.A0A371E018"/>
<dbReference type="InterPro" id="IPR040353">
    <property type="entry name" value="FLX/FLX-like"/>
</dbReference>
<dbReference type="AlphaFoldDB" id="A0A371E018"/>
<name>A0A371E018_MUCPR</name>
<feature type="region of interest" description="Disordered" evidence="7">
    <location>
        <begin position="257"/>
        <end position="347"/>
    </location>
</feature>
<feature type="non-terminal residue" evidence="8">
    <location>
        <position position="1"/>
    </location>
</feature>
<gene>
    <name evidence="8" type="primary">FLXL2</name>
    <name evidence="8" type="ORF">CR513_62560</name>
</gene>
<dbReference type="PANTHER" id="PTHR33405">
    <property type="entry name" value="PROTEIN FLX-LIKE 2"/>
    <property type="match status" value="1"/>
</dbReference>
<organism evidence="8 9">
    <name type="scientific">Mucuna pruriens</name>
    <name type="common">Velvet bean</name>
    <name type="synonym">Dolichos pruriens</name>
    <dbReference type="NCBI Taxonomy" id="157652"/>
    <lineage>
        <taxon>Eukaryota</taxon>
        <taxon>Viridiplantae</taxon>
        <taxon>Streptophyta</taxon>
        <taxon>Embryophyta</taxon>
        <taxon>Tracheophyta</taxon>
        <taxon>Spermatophyta</taxon>
        <taxon>Magnoliopsida</taxon>
        <taxon>eudicotyledons</taxon>
        <taxon>Gunneridae</taxon>
        <taxon>Pentapetalae</taxon>
        <taxon>rosids</taxon>
        <taxon>fabids</taxon>
        <taxon>Fabales</taxon>
        <taxon>Fabaceae</taxon>
        <taxon>Papilionoideae</taxon>
        <taxon>50 kb inversion clade</taxon>
        <taxon>NPAAA clade</taxon>
        <taxon>indigoferoid/millettioid clade</taxon>
        <taxon>Phaseoleae</taxon>
        <taxon>Mucuna</taxon>
    </lineage>
</organism>
<evidence type="ECO:0000256" key="4">
    <source>
        <dbReference type="ARBA" id="ARBA00023054"/>
    </source>
</evidence>
<dbReference type="Proteomes" id="UP000257109">
    <property type="component" value="Unassembled WGS sequence"/>
</dbReference>
<evidence type="ECO:0000256" key="1">
    <source>
        <dbReference type="ARBA" id="ARBA00005405"/>
    </source>
</evidence>
<evidence type="ECO:0000256" key="5">
    <source>
        <dbReference type="ARBA" id="ARBA00023089"/>
    </source>
</evidence>
<keyword evidence="5" id="KW-0287">Flowering</keyword>
<comment type="caution">
    <text evidence="8">The sequence shown here is derived from an EMBL/GenBank/DDBJ whole genome shotgun (WGS) entry which is preliminary data.</text>
</comment>
<dbReference type="OrthoDB" id="1911379at2759"/>
<evidence type="ECO:0000256" key="3">
    <source>
        <dbReference type="ARBA" id="ARBA00022782"/>
    </source>
</evidence>
<protein>
    <submittedName>
        <fullName evidence="8">Protein FLX-like 2</fullName>
    </submittedName>
</protein>
<feature type="region of interest" description="Disordered" evidence="7">
    <location>
        <begin position="35"/>
        <end position="72"/>
    </location>
</feature>
<sequence length="458" mass="49398">RLWLWPGTNQLAFSIIGLGFLRFFHFQTLVDSHSLSPKSHAMGSKGRMPPPPHLRRPHPPGPAAMPHPLAAPFDLLPPPQVMEQKLASQHGEMQRLATENQRLAATHGALRQELAAAQHELQMLHAHVAGLKGEREQQMRGVLEKIAKMEGEAQGAESAKVELQQARAEAQNLVVSRDELVSKGQHLTQELQRLHADVVQIPALISELDCLRQEYQHCRATFDYEKKLYNDHLESLQVMEKNYVSMTREVEKLRAELTNTANVDRRSSGPYGGTSGTNENDASGLPVGQNAYEDGYSVLQGRGPPPAASGGGGATTLTSAGAQPGPAPAGTGYDAPRGPGYGASAGPTYEAQRGVTYDTQRLSGYDAFRGSGYDSKRGPSFDAQRTGYDPQRGPGYDMQRGPSYDASRVGGYDAHSRGIAGSHGHAPPMNNMPYGSTTPPARSGGGYEAARGVNPSRR</sequence>
<feature type="coiled-coil region" evidence="6">
    <location>
        <begin position="146"/>
        <end position="183"/>
    </location>
</feature>
<accession>A0A371E018</accession>
<evidence type="ECO:0000313" key="8">
    <source>
        <dbReference type="EMBL" id="RDX58145.1"/>
    </source>
</evidence>
<dbReference type="GO" id="GO:0009908">
    <property type="term" value="P:flower development"/>
    <property type="evidence" value="ECO:0007669"/>
    <property type="project" value="UniProtKB-KW"/>
</dbReference>
<reference evidence="8" key="1">
    <citation type="submission" date="2018-05" db="EMBL/GenBank/DDBJ databases">
        <title>Draft genome of Mucuna pruriens seed.</title>
        <authorList>
            <person name="Nnadi N.E."/>
            <person name="Vos R."/>
            <person name="Hasami M.H."/>
            <person name="Devisetty U.K."/>
            <person name="Aguiy J.C."/>
        </authorList>
    </citation>
    <scope>NUCLEOTIDE SEQUENCE [LARGE SCALE GENOMIC DNA]</scope>
    <source>
        <strain evidence="8">JCA_2017</strain>
    </source>
</reference>
<keyword evidence="9" id="KW-1185">Reference proteome</keyword>
<proteinExistence type="inferred from homology"/>
<feature type="region of interest" description="Disordered" evidence="7">
    <location>
        <begin position="368"/>
        <end position="458"/>
    </location>
</feature>
<dbReference type="GO" id="GO:0030154">
    <property type="term" value="P:cell differentiation"/>
    <property type="evidence" value="ECO:0007669"/>
    <property type="project" value="UniProtKB-KW"/>
</dbReference>
<keyword evidence="4 6" id="KW-0175">Coiled coil</keyword>
<feature type="coiled-coil region" evidence="6">
    <location>
        <begin position="93"/>
        <end position="120"/>
    </location>
</feature>
<evidence type="ECO:0000256" key="2">
    <source>
        <dbReference type="ARBA" id="ARBA00022473"/>
    </source>
</evidence>
<evidence type="ECO:0000256" key="6">
    <source>
        <dbReference type="SAM" id="Coils"/>
    </source>
</evidence>
<feature type="compositionally biased region" description="Low complexity" evidence="7">
    <location>
        <begin position="315"/>
        <end position="332"/>
    </location>
</feature>
<evidence type="ECO:0000256" key="7">
    <source>
        <dbReference type="SAM" id="MobiDB-lite"/>
    </source>
</evidence>
<dbReference type="EMBL" id="QJKJ01017786">
    <property type="protein sequence ID" value="RDX58145.1"/>
    <property type="molecule type" value="Genomic_DNA"/>
</dbReference>
<keyword evidence="2" id="KW-0217">Developmental protein</keyword>
<keyword evidence="3" id="KW-0221">Differentiation</keyword>
<dbReference type="PANTHER" id="PTHR33405:SF4">
    <property type="entry name" value="PROTEIN FLX-LIKE 2"/>
    <property type="match status" value="1"/>
</dbReference>
<evidence type="ECO:0000313" key="9">
    <source>
        <dbReference type="Proteomes" id="UP000257109"/>
    </source>
</evidence>
<comment type="similarity">
    <text evidence="1">Belongs to the FLX family.</text>
</comment>